<dbReference type="SUPFAM" id="SSF49464">
    <property type="entry name" value="Carboxypeptidase regulatory domain-like"/>
    <property type="match status" value="1"/>
</dbReference>
<proteinExistence type="predicted"/>
<protein>
    <recommendedName>
        <fullName evidence="3">CarboxypepD_reg-like domain-containing protein</fullName>
    </recommendedName>
</protein>
<dbReference type="InterPro" id="IPR008969">
    <property type="entry name" value="CarboxyPept-like_regulatory"/>
</dbReference>
<accession>A0A917A491</accession>
<keyword evidence="2" id="KW-1185">Reference proteome</keyword>
<organism evidence="1 2">
    <name type="scientific">Psychroflexus salis</name>
    <dbReference type="NCBI Taxonomy" id="1526574"/>
    <lineage>
        <taxon>Bacteria</taxon>
        <taxon>Pseudomonadati</taxon>
        <taxon>Bacteroidota</taxon>
        <taxon>Flavobacteriia</taxon>
        <taxon>Flavobacteriales</taxon>
        <taxon>Flavobacteriaceae</taxon>
        <taxon>Psychroflexus</taxon>
    </lineage>
</organism>
<dbReference type="Proteomes" id="UP000599688">
    <property type="component" value="Unassembled WGS sequence"/>
</dbReference>
<dbReference type="AlphaFoldDB" id="A0A917A491"/>
<dbReference type="EMBL" id="BMGL01000018">
    <property type="protein sequence ID" value="GGE22921.1"/>
    <property type="molecule type" value="Genomic_DNA"/>
</dbReference>
<sequence>MSKILLTILLTILFITLNNILIYSQTFEGVVKDNLTNDKVIFISISNITKDKYTFSDENGFFSIPASLGDTLNFSHINYQHNNVILSNLSDSVTIYLEPKNNLLEEVVLINKTKKDSYKIGYKKGRKKHKIGVPINSFLALRINNKKNIKIEKIEIPVFFDDKFEYDNEGFFELQLFTSNQGVLEDLVPVSKRYYTKVHNDMEFITFNINEETSIPETDFYIIFNRVLPDDVYDGKKMFTINPCLYFEKKGVKGDLFIKNIFANEWVDYQDILKKYSPTQGPSPLFSFEITVKEVN</sequence>
<evidence type="ECO:0008006" key="3">
    <source>
        <dbReference type="Google" id="ProtNLM"/>
    </source>
</evidence>
<dbReference type="RefSeq" id="WP_188407193.1">
    <property type="nucleotide sequence ID" value="NZ_BMGL01000018.1"/>
</dbReference>
<evidence type="ECO:0000313" key="2">
    <source>
        <dbReference type="Proteomes" id="UP000599688"/>
    </source>
</evidence>
<reference evidence="1 2" key="1">
    <citation type="journal article" date="2014" name="Int. J. Syst. Evol. Microbiol.">
        <title>Complete genome sequence of Corynebacterium casei LMG S-19264T (=DSM 44701T), isolated from a smear-ripened cheese.</title>
        <authorList>
            <consortium name="US DOE Joint Genome Institute (JGI-PGF)"/>
            <person name="Walter F."/>
            <person name="Albersmeier A."/>
            <person name="Kalinowski J."/>
            <person name="Ruckert C."/>
        </authorList>
    </citation>
    <scope>NUCLEOTIDE SEQUENCE [LARGE SCALE GENOMIC DNA]</scope>
    <source>
        <strain evidence="1 2">CGMCC 1.12925</strain>
    </source>
</reference>
<evidence type="ECO:0000313" key="1">
    <source>
        <dbReference type="EMBL" id="GGE22921.1"/>
    </source>
</evidence>
<comment type="caution">
    <text evidence="1">The sequence shown here is derived from an EMBL/GenBank/DDBJ whole genome shotgun (WGS) entry which is preliminary data.</text>
</comment>
<name>A0A917A491_9FLAO</name>
<gene>
    <name evidence="1" type="ORF">GCM10010831_24790</name>
</gene>
<dbReference type="Pfam" id="PF13715">
    <property type="entry name" value="CarbopepD_reg_2"/>
    <property type="match status" value="1"/>
</dbReference>